<sequence length="145" mass="15997">LSQNDTEVIDINDRNTITLTGHADAGLPIVDGATLVGYVAANELEHALKHVEELSDSTECQFRKDEHEVPIPNGQGRIITDFTAYTDQAPLTVSKNASLEVVLELFKKLGLRYVCVVNGGDYVGVIHKKQLLVYLRNLATKRPQI</sequence>
<evidence type="ECO:0000313" key="2">
    <source>
        <dbReference type="Proteomes" id="UP000789702"/>
    </source>
</evidence>
<proteinExistence type="predicted"/>
<accession>A0ACA9PG21</accession>
<name>A0ACA9PG21_9GLOM</name>
<feature type="non-terminal residue" evidence="1">
    <location>
        <position position="1"/>
    </location>
</feature>
<comment type="caution">
    <text evidence="1">The sequence shown here is derived from an EMBL/GenBank/DDBJ whole genome shotgun (WGS) entry which is preliminary data.</text>
</comment>
<dbReference type="Proteomes" id="UP000789702">
    <property type="component" value="Unassembled WGS sequence"/>
</dbReference>
<protein>
    <submittedName>
        <fullName evidence="1">3867_t:CDS:1</fullName>
    </submittedName>
</protein>
<keyword evidence="2" id="KW-1185">Reference proteome</keyword>
<organism evidence="1 2">
    <name type="scientific">Dentiscutata heterogama</name>
    <dbReference type="NCBI Taxonomy" id="1316150"/>
    <lineage>
        <taxon>Eukaryota</taxon>
        <taxon>Fungi</taxon>
        <taxon>Fungi incertae sedis</taxon>
        <taxon>Mucoromycota</taxon>
        <taxon>Glomeromycotina</taxon>
        <taxon>Glomeromycetes</taxon>
        <taxon>Diversisporales</taxon>
        <taxon>Gigasporaceae</taxon>
        <taxon>Dentiscutata</taxon>
    </lineage>
</organism>
<evidence type="ECO:0000313" key="1">
    <source>
        <dbReference type="EMBL" id="CAG8709022.1"/>
    </source>
</evidence>
<gene>
    <name evidence="1" type="ORF">DHETER_LOCUS12159</name>
</gene>
<dbReference type="EMBL" id="CAJVPU010028940">
    <property type="protein sequence ID" value="CAG8709022.1"/>
    <property type="molecule type" value="Genomic_DNA"/>
</dbReference>
<reference evidence="1" key="1">
    <citation type="submission" date="2021-06" db="EMBL/GenBank/DDBJ databases">
        <authorList>
            <person name="Kallberg Y."/>
            <person name="Tangrot J."/>
            <person name="Rosling A."/>
        </authorList>
    </citation>
    <scope>NUCLEOTIDE SEQUENCE</scope>
    <source>
        <strain evidence="1">IL203A</strain>
    </source>
</reference>